<dbReference type="PANTHER" id="PTHR46905:SF7">
    <property type="entry name" value="RING-H2 FINGER PROTEIN ATL78"/>
    <property type="match status" value="1"/>
</dbReference>
<dbReference type="Proteomes" id="UP000326396">
    <property type="component" value="Linkage Group LG6"/>
</dbReference>
<evidence type="ECO:0000256" key="12">
    <source>
        <dbReference type="SAM" id="Phobius"/>
    </source>
</evidence>
<comment type="similarity">
    <text evidence="10">Belongs to the RING-type zinc finger family. ATL subfamily.</text>
</comment>
<name>A0A5N6MEF7_9ASTR</name>
<keyword evidence="5 12" id="KW-0812">Transmembrane</keyword>
<dbReference type="AlphaFoldDB" id="A0A5N6MEF7"/>
<dbReference type="InterPro" id="IPR044602">
    <property type="entry name" value="ATL10/ATL72-79-like"/>
</dbReference>
<gene>
    <name evidence="14" type="ORF">E3N88_33649</name>
</gene>
<keyword evidence="7" id="KW-0862">Zinc</keyword>
<evidence type="ECO:0000256" key="11">
    <source>
        <dbReference type="PROSITE-ProRule" id="PRU00175"/>
    </source>
</evidence>
<feature type="transmembrane region" description="Helical" evidence="12">
    <location>
        <begin position="35"/>
        <end position="60"/>
    </location>
</feature>
<evidence type="ECO:0000313" key="14">
    <source>
        <dbReference type="EMBL" id="KAD3338128.1"/>
    </source>
</evidence>
<dbReference type="InterPro" id="IPR001841">
    <property type="entry name" value="Znf_RING"/>
</dbReference>
<keyword evidence="6" id="KW-0479">Metal-binding</keyword>
<comment type="subcellular location">
    <subcellularLocation>
        <location evidence="2">Membrane</location>
        <topology evidence="2">Single-pass membrane protein</topology>
    </subcellularLocation>
</comment>
<evidence type="ECO:0000256" key="4">
    <source>
        <dbReference type="ARBA" id="ARBA00022679"/>
    </source>
</evidence>
<evidence type="ECO:0000256" key="10">
    <source>
        <dbReference type="ARBA" id="ARBA00024209"/>
    </source>
</evidence>
<dbReference type="CDD" id="cd16461">
    <property type="entry name" value="RING-H2_EL5-like"/>
    <property type="match status" value="1"/>
</dbReference>
<dbReference type="PANTHER" id="PTHR46905">
    <property type="entry name" value="RING-H2 FINGER PROTEIN ATL78"/>
    <property type="match status" value="1"/>
</dbReference>
<sequence length="278" mass="31488">MVELNRRFLLTSYPINTDDSDDSSPSEETSFDADMVVMLAALLCALVAALLLNSVIHMILKRRRESMEPTTNVQHVGLEKRMLKKIPVTVFRLRTSSISGSATECSICLGDFVDGEKVRVLPECNHEFHVKCVDKWLKEHTSCPNCRRCLVPAKVFVEEDHATVRVERNAVIIELYVLSVQLQRAVVISVCALVNDQLEEAVVNEKVLQQVVEQLNKLVNVLKCESCYSCLHFKLPAFYKFMLNYKNFLSNILRELSNLYDVPGGRSFQGSTSRKGMI</sequence>
<dbReference type="GO" id="GO:0008270">
    <property type="term" value="F:zinc ion binding"/>
    <property type="evidence" value="ECO:0007669"/>
    <property type="project" value="UniProtKB-KW"/>
</dbReference>
<evidence type="ECO:0000256" key="1">
    <source>
        <dbReference type="ARBA" id="ARBA00000900"/>
    </source>
</evidence>
<dbReference type="GO" id="GO:0061630">
    <property type="term" value="F:ubiquitin protein ligase activity"/>
    <property type="evidence" value="ECO:0007669"/>
    <property type="project" value="UniProtKB-EC"/>
</dbReference>
<reference evidence="14 15" key="1">
    <citation type="submission" date="2019-05" db="EMBL/GenBank/DDBJ databases">
        <title>Mikania micrantha, genome provides insights into the molecular mechanism of rapid growth.</title>
        <authorList>
            <person name="Liu B."/>
        </authorList>
    </citation>
    <scope>NUCLEOTIDE SEQUENCE [LARGE SCALE GENOMIC DNA]</scope>
    <source>
        <strain evidence="14">NLD-2019</strain>
        <tissue evidence="14">Leaf</tissue>
    </source>
</reference>
<organism evidence="14 15">
    <name type="scientific">Mikania micrantha</name>
    <name type="common">bitter vine</name>
    <dbReference type="NCBI Taxonomy" id="192012"/>
    <lineage>
        <taxon>Eukaryota</taxon>
        <taxon>Viridiplantae</taxon>
        <taxon>Streptophyta</taxon>
        <taxon>Embryophyta</taxon>
        <taxon>Tracheophyta</taxon>
        <taxon>Spermatophyta</taxon>
        <taxon>Magnoliopsida</taxon>
        <taxon>eudicotyledons</taxon>
        <taxon>Gunneridae</taxon>
        <taxon>Pentapetalae</taxon>
        <taxon>asterids</taxon>
        <taxon>campanulids</taxon>
        <taxon>Asterales</taxon>
        <taxon>Asteraceae</taxon>
        <taxon>Asteroideae</taxon>
        <taxon>Heliantheae alliance</taxon>
        <taxon>Eupatorieae</taxon>
        <taxon>Mikania</taxon>
    </lineage>
</organism>
<keyword evidence="4" id="KW-0808">Transferase</keyword>
<evidence type="ECO:0000256" key="9">
    <source>
        <dbReference type="ARBA" id="ARBA00023136"/>
    </source>
</evidence>
<dbReference type="GO" id="GO:0016020">
    <property type="term" value="C:membrane"/>
    <property type="evidence" value="ECO:0007669"/>
    <property type="project" value="UniProtKB-SubCell"/>
</dbReference>
<dbReference type="InterPro" id="IPR013083">
    <property type="entry name" value="Znf_RING/FYVE/PHD"/>
</dbReference>
<dbReference type="EMBL" id="SZYD01000016">
    <property type="protein sequence ID" value="KAD3338128.1"/>
    <property type="molecule type" value="Genomic_DNA"/>
</dbReference>
<feature type="domain" description="RING-type" evidence="13">
    <location>
        <begin position="105"/>
        <end position="147"/>
    </location>
</feature>
<dbReference type="GO" id="GO:0016567">
    <property type="term" value="P:protein ubiquitination"/>
    <property type="evidence" value="ECO:0007669"/>
    <property type="project" value="InterPro"/>
</dbReference>
<evidence type="ECO:0000256" key="2">
    <source>
        <dbReference type="ARBA" id="ARBA00004167"/>
    </source>
</evidence>
<dbReference type="EC" id="2.3.2.27" evidence="3"/>
<keyword evidence="15" id="KW-1185">Reference proteome</keyword>
<evidence type="ECO:0000313" key="15">
    <source>
        <dbReference type="Proteomes" id="UP000326396"/>
    </source>
</evidence>
<dbReference type="SMART" id="SM00184">
    <property type="entry name" value="RING"/>
    <property type="match status" value="1"/>
</dbReference>
<dbReference type="Gene3D" id="3.30.40.10">
    <property type="entry name" value="Zinc/RING finger domain, C3HC4 (zinc finger)"/>
    <property type="match status" value="1"/>
</dbReference>
<evidence type="ECO:0000256" key="3">
    <source>
        <dbReference type="ARBA" id="ARBA00012483"/>
    </source>
</evidence>
<proteinExistence type="inferred from homology"/>
<evidence type="ECO:0000259" key="13">
    <source>
        <dbReference type="PROSITE" id="PS50089"/>
    </source>
</evidence>
<comment type="catalytic activity">
    <reaction evidence="1">
        <text>S-ubiquitinyl-[E2 ubiquitin-conjugating enzyme]-L-cysteine + [acceptor protein]-L-lysine = [E2 ubiquitin-conjugating enzyme]-L-cysteine + N(6)-ubiquitinyl-[acceptor protein]-L-lysine.</text>
        <dbReference type="EC" id="2.3.2.27"/>
    </reaction>
</comment>
<evidence type="ECO:0000256" key="5">
    <source>
        <dbReference type="ARBA" id="ARBA00022692"/>
    </source>
</evidence>
<accession>A0A5N6MEF7</accession>
<keyword evidence="9 12" id="KW-0472">Membrane</keyword>
<dbReference type="PROSITE" id="PS50089">
    <property type="entry name" value="ZF_RING_2"/>
    <property type="match status" value="1"/>
</dbReference>
<protein>
    <recommendedName>
        <fullName evidence="3">RING-type E3 ubiquitin transferase</fullName>
        <ecNumber evidence="3">2.3.2.27</ecNumber>
    </recommendedName>
</protein>
<keyword evidence="11" id="KW-0863">Zinc-finger</keyword>
<dbReference type="OrthoDB" id="8062037at2759"/>
<keyword evidence="8 12" id="KW-1133">Transmembrane helix</keyword>
<dbReference type="SUPFAM" id="SSF57850">
    <property type="entry name" value="RING/U-box"/>
    <property type="match status" value="1"/>
</dbReference>
<evidence type="ECO:0000256" key="8">
    <source>
        <dbReference type="ARBA" id="ARBA00022989"/>
    </source>
</evidence>
<evidence type="ECO:0000256" key="6">
    <source>
        <dbReference type="ARBA" id="ARBA00022723"/>
    </source>
</evidence>
<comment type="caution">
    <text evidence="14">The sequence shown here is derived from an EMBL/GenBank/DDBJ whole genome shotgun (WGS) entry which is preliminary data.</text>
</comment>
<evidence type="ECO:0000256" key="7">
    <source>
        <dbReference type="ARBA" id="ARBA00022833"/>
    </source>
</evidence>
<dbReference type="Pfam" id="PF13639">
    <property type="entry name" value="zf-RING_2"/>
    <property type="match status" value="1"/>
</dbReference>